<accession>A0ABQ3CV03</accession>
<evidence type="ECO:0000313" key="3">
    <source>
        <dbReference type="EMBL" id="GHA40359.1"/>
    </source>
</evidence>
<reference evidence="4" key="1">
    <citation type="journal article" date="2019" name="Int. J. Syst. Evol. Microbiol.">
        <title>The Global Catalogue of Microorganisms (GCM) 10K type strain sequencing project: providing services to taxonomists for standard genome sequencing and annotation.</title>
        <authorList>
            <consortium name="The Broad Institute Genomics Platform"/>
            <consortium name="The Broad Institute Genome Sequencing Center for Infectious Disease"/>
            <person name="Wu L."/>
            <person name="Ma J."/>
        </authorList>
    </citation>
    <scope>NUCLEOTIDE SEQUENCE [LARGE SCALE GENOMIC DNA]</scope>
    <source>
        <strain evidence="4">JCM 4733</strain>
    </source>
</reference>
<feature type="transmembrane region" description="Helical" evidence="2">
    <location>
        <begin position="36"/>
        <end position="56"/>
    </location>
</feature>
<name>A0ABQ3CV03_9ACTN</name>
<protein>
    <submittedName>
        <fullName evidence="3">Uncharacterized protein</fullName>
    </submittedName>
</protein>
<keyword evidence="2" id="KW-0812">Transmembrane</keyword>
<feature type="region of interest" description="Disordered" evidence="1">
    <location>
        <begin position="1"/>
        <end position="25"/>
    </location>
</feature>
<keyword evidence="2" id="KW-0472">Membrane</keyword>
<dbReference type="Proteomes" id="UP000653644">
    <property type="component" value="Unassembled WGS sequence"/>
</dbReference>
<feature type="transmembrane region" description="Helical" evidence="2">
    <location>
        <begin position="62"/>
        <end position="82"/>
    </location>
</feature>
<comment type="caution">
    <text evidence="3">The sequence shown here is derived from an EMBL/GenBank/DDBJ whole genome shotgun (WGS) entry which is preliminary data.</text>
</comment>
<evidence type="ECO:0000256" key="2">
    <source>
        <dbReference type="SAM" id="Phobius"/>
    </source>
</evidence>
<proteinExistence type="predicted"/>
<gene>
    <name evidence="3" type="ORF">GCM10010345_51080</name>
</gene>
<organism evidence="3 4">
    <name type="scientific">Streptomyces canarius</name>
    <dbReference type="NCBI Taxonomy" id="285453"/>
    <lineage>
        <taxon>Bacteria</taxon>
        <taxon>Bacillati</taxon>
        <taxon>Actinomycetota</taxon>
        <taxon>Actinomycetes</taxon>
        <taxon>Kitasatosporales</taxon>
        <taxon>Streptomycetaceae</taxon>
        <taxon>Streptomyces</taxon>
    </lineage>
</organism>
<dbReference type="EMBL" id="BMVN01000019">
    <property type="protein sequence ID" value="GHA40359.1"/>
    <property type="molecule type" value="Genomic_DNA"/>
</dbReference>
<keyword evidence="4" id="KW-1185">Reference proteome</keyword>
<evidence type="ECO:0000256" key="1">
    <source>
        <dbReference type="SAM" id="MobiDB-lite"/>
    </source>
</evidence>
<evidence type="ECO:0000313" key="4">
    <source>
        <dbReference type="Proteomes" id="UP000653644"/>
    </source>
</evidence>
<sequence>MEHGNDTRPQPTGAHPSGTGTVVHDRGWTQDARTSARCAGALFGLLLCVDWAAGSLTWWRGALWLLLALLLLLVLFPVRVSAGRNWLATRRLYRTRRVRTDLLTAVRPLEGVTQRLVLRDALGNRIEIDPEVLVRNPELWYRLDEGARGSEAAGTLLCGTAELRHLARRVDRETALGVFRASGLE</sequence>
<keyword evidence="2" id="KW-1133">Transmembrane helix</keyword>
<dbReference type="RefSeq" id="WP_189889742.1">
    <property type="nucleotide sequence ID" value="NZ_BMVN01000019.1"/>
</dbReference>